<name>A0A7W7Q9Q6_9PSEU</name>
<dbReference type="Proteomes" id="UP000520767">
    <property type="component" value="Unassembled WGS sequence"/>
</dbReference>
<evidence type="ECO:0008006" key="3">
    <source>
        <dbReference type="Google" id="ProtNLM"/>
    </source>
</evidence>
<dbReference type="RefSeq" id="WP_184813605.1">
    <property type="nucleotide sequence ID" value="NZ_JACHJQ010000006.1"/>
</dbReference>
<dbReference type="InterPro" id="IPR017853">
    <property type="entry name" value="GH"/>
</dbReference>
<reference evidence="1 2" key="1">
    <citation type="submission" date="2020-08" db="EMBL/GenBank/DDBJ databases">
        <title>Genomic Encyclopedia of Type Strains, Phase III (KMG-III): the genomes of soil and plant-associated and newly described type strains.</title>
        <authorList>
            <person name="Whitman W."/>
        </authorList>
    </citation>
    <scope>NUCLEOTIDE SEQUENCE [LARGE SCALE GENOMIC DNA]</scope>
    <source>
        <strain evidence="1 2">CECT 8960</strain>
    </source>
</reference>
<evidence type="ECO:0000313" key="1">
    <source>
        <dbReference type="EMBL" id="MBB4909503.1"/>
    </source>
</evidence>
<protein>
    <recommendedName>
        <fullName evidence="3">Glycoside hydrolase family 42 N-terminal domain-containing protein</fullName>
    </recommendedName>
</protein>
<dbReference type="EMBL" id="JACHJQ010000006">
    <property type="protein sequence ID" value="MBB4909503.1"/>
    <property type="molecule type" value="Genomic_DNA"/>
</dbReference>
<organism evidence="1 2">
    <name type="scientific">Actinophytocola algeriensis</name>
    <dbReference type="NCBI Taxonomy" id="1768010"/>
    <lineage>
        <taxon>Bacteria</taxon>
        <taxon>Bacillati</taxon>
        <taxon>Actinomycetota</taxon>
        <taxon>Actinomycetes</taxon>
        <taxon>Pseudonocardiales</taxon>
        <taxon>Pseudonocardiaceae</taxon>
    </lineage>
</organism>
<proteinExistence type="predicted"/>
<evidence type="ECO:0000313" key="2">
    <source>
        <dbReference type="Proteomes" id="UP000520767"/>
    </source>
</evidence>
<gene>
    <name evidence="1" type="ORF">FHR82_005761</name>
</gene>
<comment type="caution">
    <text evidence="1">The sequence shown here is derived from an EMBL/GenBank/DDBJ whole genome shotgun (WGS) entry which is preliminary data.</text>
</comment>
<dbReference type="SUPFAM" id="SSF51445">
    <property type="entry name" value="(Trans)glycosidases"/>
    <property type="match status" value="1"/>
</dbReference>
<sequence>MSSTEPWPIDSLPLTGGPDFPIGIFWPPHPYEVTLARYQEIAAAGMTFLVTGNYMFDQHINRRALDLAGQAGLKVLVNSPEPRLSAITSTLSVTDDLQAPLRISTSDARRLVQIMLDEYRRFPAFAGFDVYDEPPQAKFPTVGAVTRIIRELAPTLLPYSNLWPGTGAGYTAFVKAFVDTVHPPILSFDRYPFLNTGLDINYFDNWAIIRKAALAEGIPTWTYIQSVKFQNRVVPTEAQLRWQINMSLAYGCKGIQYFTYWTPEVARGENFESALINVNGTKTPLYDIATRINKQWLAPIGRELKPLVSVSATHANDNPLPPGTEAFAPDEHVLAVEGGAVVVGQFRAAVDDGRRWVLVVNRSDTTDTTVTLTFGPAANRSEEFQVEAADFTTASADKVTVQLAAGGAALFRLGD</sequence>
<keyword evidence="2" id="KW-1185">Reference proteome</keyword>
<dbReference type="Gene3D" id="3.20.20.80">
    <property type="entry name" value="Glycosidases"/>
    <property type="match status" value="1"/>
</dbReference>
<dbReference type="AlphaFoldDB" id="A0A7W7Q9Q6"/>
<accession>A0A7W7Q9Q6</accession>